<feature type="region of interest" description="Disordered" evidence="1">
    <location>
        <begin position="1"/>
        <end position="22"/>
    </location>
</feature>
<protein>
    <submittedName>
        <fullName evidence="2">Uncharacterized protein</fullName>
    </submittedName>
</protein>
<evidence type="ECO:0000256" key="1">
    <source>
        <dbReference type="SAM" id="MobiDB-lite"/>
    </source>
</evidence>
<evidence type="ECO:0000313" key="2">
    <source>
        <dbReference type="EMBL" id="OGG57900.1"/>
    </source>
</evidence>
<dbReference type="Proteomes" id="UP000177958">
    <property type="component" value="Unassembled WGS sequence"/>
</dbReference>
<gene>
    <name evidence="2" type="ORF">A2853_03135</name>
</gene>
<accession>A0A1F6D984</accession>
<reference evidence="2 3" key="1">
    <citation type="journal article" date="2016" name="Nat. Commun.">
        <title>Thousands of microbial genomes shed light on interconnected biogeochemical processes in an aquifer system.</title>
        <authorList>
            <person name="Anantharaman K."/>
            <person name="Brown C.T."/>
            <person name="Hug L.A."/>
            <person name="Sharon I."/>
            <person name="Castelle C.J."/>
            <person name="Probst A.J."/>
            <person name="Thomas B.C."/>
            <person name="Singh A."/>
            <person name="Wilkins M.J."/>
            <person name="Karaoz U."/>
            <person name="Brodie E.L."/>
            <person name="Williams K.H."/>
            <person name="Hubbard S.S."/>
            <person name="Banfield J.F."/>
        </authorList>
    </citation>
    <scope>NUCLEOTIDE SEQUENCE [LARGE SCALE GENOMIC DNA]</scope>
</reference>
<feature type="compositionally biased region" description="Basic and acidic residues" evidence="1">
    <location>
        <begin position="1"/>
        <end position="11"/>
    </location>
</feature>
<dbReference type="EMBL" id="MFKX01000008">
    <property type="protein sequence ID" value="OGG57900.1"/>
    <property type="molecule type" value="Genomic_DNA"/>
</dbReference>
<sequence>MSAKAKREQKARTTGPFTPSKKDIDRWVKEAGQLGFPLIVNFTCAECAKNGTFYRAVDARDLRELLTPCPISNVTFSKPPPS</sequence>
<comment type="caution">
    <text evidence="2">The sequence shown here is derived from an EMBL/GenBank/DDBJ whole genome shotgun (WGS) entry which is preliminary data.</text>
</comment>
<proteinExistence type="predicted"/>
<evidence type="ECO:0000313" key="3">
    <source>
        <dbReference type="Proteomes" id="UP000177958"/>
    </source>
</evidence>
<dbReference type="AlphaFoldDB" id="A0A1F6D984"/>
<name>A0A1F6D984_9BACT</name>
<organism evidence="2 3">
    <name type="scientific">Candidatus Kaiserbacteria bacterium RIFCSPHIGHO2_01_FULL_55_17</name>
    <dbReference type="NCBI Taxonomy" id="1798484"/>
    <lineage>
        <taxon>Bacteria</taxon>
        <taxon>Candidatus Kaiseribacteriota</taxon>
    </lineage>
</organism>